<keyword evidence="2" id="KW-0378">Hydrolase</keyword>
<dbReference type="GO" id="GO:0006508">
    <property type="term" value="P:proteolysis"/>
    <property type="evidence" value="ECO:0007669"/>
    <property type="project" value="UniProtKB-KW"/>
</dbReference>
<evidence type="ECO:0000256" key="4">
    <source>
        <dbReference type="ARBA" id="ARBA00023157"/>
    </source>
</evidence>
<keyword evidence="1" id="KW-0645">Protease</keyword>
<protein>
    <submittedName>
        <fullName evidence="6">(apollo) hypothetical protein</fullName>
    </submittedName>
</protein>
<proteinExistence type="predicted"/>
<dbReference type="AlphaFoldDB" id="A0A8S3WY69"/>
<evidence type="ECO:0000256" key="1">
    <source>
        <dbReference type="ARBA" id="ARBA00022670"/>
    </source>
</evidence>
<evidence type="ECO:0000256" key="3">
    <source>
        <dbReference type="ARBA" id="ARBA00022825"/>
    </source>
</evidence>
<sequence>MDIFLLFEQISRPLPPFLQKKNTSAHSMYARAYDMRYGYGRRHEACMQRRERDVAASSTQLHSFNGAKILEQLMAVNLTVVNHKLCQVAYFVLDITKNMICADGDFFLGGASTCEGDSGGVGAIDGIARGIVSFGRGCGQPLSPSAFTDISAPAIRNFIAKHTGL</sequence>
<evidence type="ECO:0000259" key="5">
    <source>
        <dbReference type="PROSITE" id="PS50240"/>
    </source>
</evidence>
<name>A0A8S3WY69_PARAO</name>
<dbReference type="OrthoDB" id="546450at2759"/>
<feature type="domain" description="Peptidase S1" evidence="5">
    <location>
        <begin position="1"/>
        <end position="164"/>
    </location>
</feature>
<dbReference type="PANTHER" id="PTHR24276">
    <property type="entry name" value="POLYSERASE-RELATED"/>
    <property type="match status" value="1"/>
</dbReference>
<reference evidence="6" key="1">
    <citation type="submission" date="2021-04" db="EMBL/GenBank/DDBJ databases">
        <authorList>
            <person name="Tunstrom K."/>
        </authorList>
    </citation>
    <scope>NUCLEOTIDE SEQUENCE</scope>
</reference>
<organism evidence="6 7">
    <name type="scientific">Parnassius apollo</name>
    <name type="common">Apollo butterfly</name>
    <name type="synonym">Papilio apollo</name>
    <dbReference type="NCBI Taxonomy" id="110799"/>
    <lineage>
        <taxon>Eukaryota</taxon>
        <taxon>Metazoa</taxon>
        <taxon>Ecdysozoa</taxon>
        <taxon>Arthropoda</taxon>
        <taxon>Hexapoda</taxon>
        <taxon>Insecta</taxon>
        <taxon>Pterygota</taxon>
        <taxon>Neoptera</taxon>
        <taxon>Endopterygota</taxon>
        <taxon>Lepidoptera</taxon>
        <taxon>Glossata</taxon>
        <taxon>Ditrysia</taxon>
        <taxon>Papilionoidea</taxon>
        <taxon>Papilionidae</taxon>
        <taxon>Parnassiinae</taxon>
        <taxon>Parnassini</taxon>
        <taxon>Parnassius</taxon>
        <taxon>Parnassius</taxon>
    </lineage>
</organism>
<evidence type="ECO:0000313" key="6">
    <source>
        <dbReference type="EMBL" id="CAG4987875.1"/>
    </source>
</evidence>
<dbReference type="EMBL" id="CAJQZP010000847">
    <property type="protein sequence ID" value="CAG4987875.1"/>
    <property type="molecule type" value="Genomic_DNA"/>
</dbReference>
<accession>A0A8S3WY69</accession>
<dbReference type="InterPro" id="IPR001254">
    <property type="entry name" value="Trypsin_dom"/>
</dbReference>
<dbReference type="PANTHER" id="PTHR24276:SF91">
    <property type="entry name" value="AT26814P-RELATED"/>
    <property type="match status" value="1"/>
</dbReference>
<dbReference type="InterPro" id="IPR050430">
    <property type="entry name" value="Peptidase_S1"/>
</dbReference>
<keyword evidence="3" id="KW-0720">Serine protease</keyword>
<dbReference type="Pfam" id="PF00089">
    <property type="entry name" value="Trypsin"/>
    <property type="match status" value="1"/>
</dbReference>
<evidence type="ECO:0000256" key="2">
    <source>
        <dbReference type="ARBA" id="ARBA00022801"/>
    </source>
</evidence>
<keyword evidence="7" id="KW-1185">Reference proteome</keyword>
<keyword evidence="4" id="KW-1015">Disulfide bond</keyword>
<comment type="caution">
    <text evidence="6">The sequence shown here is derived from an EMBL/GenBank/DDBJ whole genome shotgun (WGS) entry which is preliminary data.</text>
</comment>
<gene>
    <name evidence="6" type="ORF">PAPOLLO_LOCUS11523</name>
</gene>
<dbReference type="Proteomes" id="UP000691718">
    <property type="component" value="Unassembled WGS sequence"/>
</dbReference>
<dbReference type="PROSITE" id="PS50240">
    <property type="entry name" value="TRYPSIN_DOM"/>
    <property type="match status" value="1"/>
</dbReference>
<dbReference type="GO" id="GO:0004252">
    <property type="term" value="F:serine-type endopeptidase activity"/>
    <property type="evidence" value="ECO:0007669"/>
    <property type="project" value="InterPro"/>
</dbReference>
<evidence type="ECO:0000313" key="7">
    <source>
        <dbReference type="Proteomes" id="UP000691718"/>
    </source>
</evidence>